<dbReference type="EMBL" id="CP042997">
    <property type="protein sequence ID" value="QEH38528.1"/>
    <property type="molecule type" value="Genomic_DNA"/>
</dbReference>
<feature type="region of interest" description="Disordered" evidence="1">
    <location>
        <begin position="121"/>
        <end position="143"/>
    </location>
</feature>
<evidence type="ECO:0000313" key="3">
    <source>
        <dbReference type="EMBL" id="QEH38528.1"/>
    </source>
</evidence>
<dbReference type="Proteomes" id="UP000324233">
    <property type="component" value="Chromosome"/>
</dbReference>
<evidence type="ECO:0000256" key="1">
    <source>
        <dbReference type="SAM" id="MobiDB-lite"/>
    </source>
</evidence>
<gene>
    <name evidence="3" type="ORF">OJF2_71310</name>
</gene>
<name>A0A5B9WCY2_9BACT</name>
<proteinExistence type="predicted"/>
<dbReference type="OrthoDB" id="288056at2"/>
<keyword evidence="2" id="KW-1133">Transmembrane helix</keyword>
<accession>A0A5B9WCY2</accession>
<organism evidence="3 4">
    <name type="scientific">Aquisphaera giovannonii</name>
    <dbReference type="NCBI Taxonomy" id="406548"/>
    <lineage>
        <taxon>Bacteria</taxon>
        <taxon>Pseudomonadati</taxon>
        <taxon>Planctomycetota</taxon>
        <taxon>Planctomycetia</taxon>
        <taxon>Isosphaerales</taxon>
        <taxon>Isosphaeraceae</taxon>
        <taxon>Aquisphaera</taxon>
    </lineage>
</organism>
<evidence type="ECO:0000256" key="2">
    <source>
        <dbReference type="SAM" id="Phobius"/>
    </source>
</evidence>
<dbReference type="RefSeq" id="WP_148597964.1">
    <property type="nucleotide sequence ID" value="NZ_CP042997.1"/>
</dbReference>
<keyword evidence="4" id="KW-1185">Reference proteome</keyword>
<dbReference type="KEGG" id="agv:OJF2_71310"/>
<sequence>MSVRRPARVCLGRLIGIALLIPGLFHVPLPQADFHNVRHHDGDGELCPNHEHLLRWHPSAGAADDVAMLHWHWLPPNRQGGSPPETDGLSNDLGHRGVPAGPALHAYLPLDATAPDWGRTVAIDPDPRRGANPPAPGLDGMGAAPHLIAECPQLRIDPGRLAAAGCAPRAPAAPDRGCCQRLNC</sequence>
<keyword evidence="2" id="KW-0812">Transmembrane</keyword>
<evidence type="ECO:0000313" key="4">
    <source>
        <dbReference type="Proteomes" id="UP000324233"/>
    </source>
</evidence>
<protein>
    <submittedName>
        <fullName evidence="3">Uncharacterized protein</fullName>
    </submittedName>
</protein>
<keyword evidence="2" id="KW-0472">Membrane</keyword>
<dbReference type="AlphaFoldDB" id="A0A5B9WCY2"/>
<feature type="transmembrane region" description="Helical" evidence="2">
    <location>
        <begin position="12"/>
        <end position="29"/>
    </location>
</feature>
<reference evidence="3 4" key="1">
    <citation type="submission" date="2019-08" db="EMBL/GenBank/DDBJ databases">
        <title>Deep-cultivation of Planctomycetes and their phenomic and genomic characterization uncovers novel biology.</title>
        <authorList>
            <person name="Wiegand S."/>
            <person name="Jogler M."/>
            <person name="Boedeker C."/>
            <person name="Pinto D."/>
            <person name="Vollmers J."/>
            <person name="Rivas-Marin E."/>
            <person name="Kohn T."/>
            <person name="Peeters S.H."/>
            <person name="Heuer A."/>
            <person name="Rast P."/>
            <person name="Oberbeckmann S."/>
            <person name="Bunk B."/>
            <person name="Jeske O."/>
            <person name="Meyerdierks A."/>
            <person name="Storesund J.E."/>
            <person name="Kallscheuer N."/>
            <person name="Luecker S."/>
            <person name="Lage O.M."/>
            <person name="Pohl T."/>
            <person name="Merkel B.J."/>
            <person name="Hornburger P."/>
            <person name="Mueller R.-W."/>
            <person name="Bruemmer F."/>
            <person name="Labrenz M."/>
            <person name="Spormann A.M."/>
            <person name="Op den Camp H."/>
            <person name="Overmann J."/>
            <person name="Amann R."/>
            <person name="Jetten M.S.M."/>
            <person name="Mascher T."/>
            <person name="Medema M.H."/>
            <person name="Devos D.P."/>
            <person name="Kaster A.-K."/>
            <person name="Ovreas L."/>
            <person name="Rohde M."/>
            <person name="Galperin M.Y."/>
            <person name="Jogler C."/>
        </authorList>
    </citation>
    <scope>NUCLEOTIDE SEQUENCE [LARGE SCALE GENOMIC DNA]</scope>
    <source>
        <strain evidence="3 4">OJF2</strain>
    </source>
</reference>